<dbReference type="Pfam" id="PF03466">
    <property type="entry name" value="LysR_substrate"/>
    <property type="match status" value="1"/>
</dbReference>
<evidence type="ECO:0000259" key="5">
    <source>
        <dbReference type="PROSITE" id="PS50931"/>
    </source>
</evidence>
<reference evidence="6 7" key="1">
    <citation type="journal article" date="2009" name="Stand. Genomic Sci.">
        <title>Complete genome sequence of Catenulispora acidiphila type strain (ID 139908).</title>
        <authorList>
            <person name="Copeland A."/>
            <person name="Lapidus A."/>
            <person name="Glavina Del Rio T."/>
            <person name="Nolan M."/>
            <person name="Lucas S."/>
            <person name="Chen F."/>
            <person name="Tice H."/>
            <person name="Cheng J.F."/>
            <person name="Bruce D."/>
            <person name="Goodwin L."/>
            <person name="Pitluck S."/>
            <person name="Mikhailova N."/>
            <person name="Pati A."/>
            <person name="Ivanova N."/>
            <person name="Mavromatis K."/>
            <person name="Chen A."/>
            <person name="Palaniappan K."/>
            <person name="Chain P."/>
            <person name="Land M."/>
            <person name="Hauser L."/>
            <person name="Chang Y.J."/>
            <person name="Jeffries C.D."/>
            <person name="Chertkov O."/>
            <person name="Brettin T."/>
            <person name="Detter J.C."/>
            <person name="Han C."/>
            <person name="Ali Z."/>
            <person name="Tindall B.J."/>
            <person name="Goker M."/>
            <person name="Bristow J."/>
            <person name="Eisen J.A."/>
            <person name="Markowitz V."/>
            <person name="Hugenholtz P."/>
            <person name="Kyrpides N.C."/>
            <person name="Klenk H.P."/>
        </authorList>
    </citation>
    <scope>NUCLEOTIDE SEQUENCE [LARGE SCALE GENOMIC DNA]</scope>
    <source>
        <strain evidence="7">DSM 44928 / JCM 14897 / NBRC 102108 / NRRL B-24433 / ID139908</strain>
    </source>
</reference>
<proteinExistence type="inferred from homology"/>
<feature type="domain" description="HTH lysR-type" evidence="5">
    <location>
        <begin position="1"/>
        <end position="58"/>
    </location>
</feature>
<dbReference type="PANTHER" id="PTHR30126">
    <property type="entry name" value="HTH-TYPE TRANSCRIPTIONAL REGULATOR"/>
    <property type="match status" value="1"/>
</dbReference>
<dbReference type="Proteomes" id="UP000000851">
    <property type="component" value="Chromosome"/>
</dbReference>
<evidence type="ECO:0000256" key="4">
    <source>
        <dbReference type="ARBA" id="ARBA00023163"/>
    </source>
</evidence>
<dbReference type="EMBL" id="CP001700">
    <property type="protein sequence ID" value="ACU75183.1"/>
    <property type="molecule type" value="Genomic_DNA"/>
</dbReference>
<evidence type="ECO:0000256" key="2">
    <source>
        <dbReference type="ARBA" id="ARBA00023015"/>
    </source>
</evidence>
<dbReference type="PRINTS" id="PR00039">
    <property type="entry name" value="HTHLYSR"/>
</dbReference>
<dbReference type="SUPFAM" id="SSF46785">
    <property type="entry name" value="Winged helix' DNA-binding domain"/>
    <property type="match status" value="1"/>
</dbReference>
<dbReference type="Gene3D" id="3.40.190.290">
    <property type="match status" value="1"/>
</dbReference>
<keyword evidence="2" id="KW-0805">Transcription regulation</keyword>
<comment type="similarity">
    <text evidence="1">Belongs to the LysR transcriptional regulatory family.</text>
</comment>
<dbReference type="KEGG" id="cai:Caci_6329"/>
<keyword evidence="4" id="KW-0804">Transcription</keyword>
<dbReference type="RefSeq" id="WP_015794912.1">
    <property type="nucleotide sequence ID" value="NC_013131.1"/>
</dbReference>
<dbReference type="InterPro" id="IPR036388">
    <property type="entry name" value="WH-like_DNA-bd_sf"/>
</dbReference>
<dbReference type="AlphaFoldDB" id="C7QKA9"/>
<evidence type="ECO:0000256" key="1">
    <source>
        <dbReference type="ARBA" id="ARBA00009437"/>
    </source>
</evidence>
<dbReference type="SUPFAM" id="SSF53850">
    <property type="entry name" value="Periplasmic binding protein-like II"/>
    <property type="match status" value="1"/>
</dbReference>
<dbReference type="HOGENOM" id="CLU_039613_6_1_11"/>
<accession>C7QKA9</accession>
<dbReference type="STRING" id="479433.Caci_6329"/>
<keyword evidence="7" id="KW-1185">Reference proteome</keyword>
<dbReference type="eggNOG" id="COG0583">
    <property type="taxonomic scope" value="Bacteria"/>
</dbReference>
<gene>
    <name evidence="6" type="ordered locus">Caci_6329</name>
</gene>
<dbReference type="OrthoDB" id="8479357at2"/>
<dbReference type="PROSITE" id="PS50931">
    <property type="entry name" value="HTH_LYSR"/>
    <property type="match status" value="1"/>
</dbReference>
<keyword evidence="3" id="KW-0238">DNA-binding</keyword>
<dbReference type="InterPro" id="IPR036390">
    <property type="entry name" value="WH_DNA-bd_sf"/>
</dbReference>
<dbReference type="InterPro" id="IPR005119">
    <property type="entry name" value="LysR_subst-bd"/>
</dbReference>
<evidence type="ECO:0000313" key="6">
    <source>
        <dbReference type="EMBL" id="ACU75183.1"/>
    </source>
</evidence>
<dbReference type="PANTHER" id="PTHR30126:SF100">
    <property type="entry name" value="LYSR-FAMILY TRANSCRIPTIONAL REGULATOR"/>
    <property type="match status" value="1"/>
</dbReference>
<sequence>MEFQQLVTFQRVATVLSFTRAAADLNYAQSSVTNQIRNLEASLQTELFDRLGSKIQLTDAGQRLLLHAERLLALADEARADVAGPAEPSGTLTIGTMESITSYRLPPLLELFHYRYPAVHLALRPSLCADTCRALRQGTFDVGFLMEPDTGHAGLDSVVLSKERLVLVAAPSFPLASAPTVTIEALRKVPVLATESGCSYRDLFEIELTAEQLTPASFLEFGTIEAIKRGVIAGLGVSLLPEITVADEIASGSLTVLPWTPPFEVVIQLAWRRGKRLSRELQLFIDQTIRLVREESPAS</sequence>
<name>C7QKA9_CATAD</name>
<dbReference type="Gene3D" id="1.10.10.10">
    <property type="entry name" value="Winged helix-like DNA-binding domain superfamily/Winged helix DNA-binding domain"/>
    <property type="match status" value="1"/>
</dbReference>
<dbReference type="GO" id="GO:0003700">
    <property type="term" value="F:DNA-binding transcription factor activity"/>
    <property type="evidence" value="ECO:0007669"/>
    <property type="project" value="InterPro"/>
</dbReference>
<dbReference type="FunFam" id="1.10.10.10:FF:000001">
    <property type="entry name" value="LysR family transcriptional regulator"/>
    <property type="match status" value="1"/>
</dbReference>
<dbReference type="InterPro" id="IPR000847">
    <property type="entry name" value="LysR_HTH_N"/>
</dbReference>
<dbReference type="Pfam" id="PF00126">
    <property type="entry name" value="HTH_1"/>
    <property type="match status" value="1"/>
</dbReference>
<dbReference type="GO" id="GO:0000976">
    <property type="term" value="F:transcription cis-regulatory region binding"/>
    <property type="evidence" value="ECO:0007669"/>
    <property type="project" value="TreeGrafter"/>
</dbReference>
<dbReference type="CDD" id="cd05466">
    <property type="entry name" value="PBP2_LTTR_substrate"/>
    <property type="match status" value="1"/>
</dbReference>
<protein>
    <submittedName>
        <fullName evidence="6">Transcriptional regulator, LysR family</fullName>
    </submittedName>
</protein>
<evidence type="ECO:0000256" key="3">
    <source>
        <dbReference type="ARBA" id="ARBA00023125"/>
    </source>
</evidence>
<organism evidence="6 7">
    <name type="scientific">Catenulispora acidiphila (strain DSM 44928 / JCM 14897 / NBRC 102108 / NRRL B-24433 / ID139908)</name>
    <dbReference type="NCBI Taxonomy" id="479433"/>
    <lineage>
        <taxon>Bacteria</taxon>
        <taxon>Bacillati</taxon>
        <taxon>Actinomycetota</taxon>
        <taxon>Actinomycetes</taxon>
        <taxon>Catenulisporales</taxon>
        <taxon>Catenulisporaceae</taxon>
        <taxon>Catenulispora</taxon>
    </lineage>
</organism>
<dbReference type="InParanoid" id="C7QKA9"/>
<evidence type="ECO:0000313" key="7">
    <source>
        <dbReference type="Proteomes" id="UP000000851"/>
    </source>
</evidence>